<evidence type="ECO:0000256" key="1">
    <source>
        <dbReference type="ARBA" id="ARBA00022617"/>
    </source>
</evidence>
<dbReference type="Proteomes" id="UP000015559">
    <property type="component" value="Chromosome"/>
</dbReference>
<dbReference type="PROSITE" id="PS51007">
    <property type="entry name" value="CYTC"/>
    <property type="match status" value="1"/>
</dbReference>
<feature type="chain" id="PRO_5004535861" description="Cytochrome c domain-containing protein" evidence="5">
    <location>
        <begin position="22"/>
        <end position="139"/>
    </location>
</feature>
<name>S6AET3_SULDS</name>
<evidence type="ECO:0000256" key="2">
    <source>
        <dbReference type="ARBA" id="ARBA00022723"/>
    </source>
</evidence>
<reference evidence="7 8" key="1">
    <citation type="journal article" date="2012" name="Appl. Environ. Microbiol.">
        <title>Draft genome sequence of a psychrotolerant sulfur-oxidizing bacterium, Sulfuricella denitrificans skB26, and proteomic insights into cold adaptation.</title>
        <authorList>
            <person name="Watanabe T."/>
            <person name="Kojima H."/>
            <person name="Fukui M."/>
        </authorList>
    </citation>
    <scope>NUCLEOTIDE SEQUENCE [LARGE SCALE GENOMIC DNA]</scope>
    <source>
        <strain evidence="8">skB26</strain>
    </source>
</reference>
<organism evidence="7 8">
    <name type="scientific">Sulfuricella denitrificans (strain DSM 22764 / NBRC 105220 / skB26)</name>
    <dbReference type="NCBI Taxonomy" id="1163617"/>
    <lineage>
        <taxon>Bacteria</taxon>
        <taxon>Pseudomonadati</taxon>
        <taxon>Pseudomonadota</taxon>
        <taxon>Betaproteobacteria</taxon>
        <taxon>Nitrosomonadales</taxon>
        <taxon>Sulfuricellaceae</taxon>
        <taxon>Sulfuricella</taxon>
    </lineage>
</organism>
<protein>
    <recommendedName>
        <fullName evidence="6">Cytochrome c domain-containing protein</fullName>
    </recommendedName>
</protein>
<dbReference type="EMBL" id="AP013066">
    <property type="protein sequence ID" value="BAN34321.1"/>
    <property type="molecule type" value="Genomic_DNA"/>
</dbReference>
<dbReference type="Gene3D" id="1.10.760.10">
    <property type="entry name" value="Cytochrome c-like domain"/>
    <property type="match status" value="1"/>
</dbReference>
<keyword evidence="2 4" id="KW-0479">Metal-binding</keyword>
<sequence>MTAKKIGVAILFIVGAGVAYAETPSSLITGYTAEAARATPGFAPSAERGQSLFMRKWGVSKTMPSCATCHSDQPTAEGKHVVTSKRIAPLSPAVNPKRFTNLAKVEKWFGRNCKEVVGRECSAAEKADFIQFVSKGSQI</sequence>
<dbReference type="Pfam" id="PF09086">
    <property type="entry name" value="DUF1924"/>
    <property type="match status" value="1"/>
</dbReference>
<evidence type="ECO:0000313" key="7">
    <source>
        <dbReference type="EMBL" id="BAN34321.1"/>
    </source>
</evidence>
<dbReference type="GO" id="GO:0020037">
    <property type="term" value="F:heme binding"/>
    <property type="evidence" value="ECO:0007669"/>
    <property type="project" value="InterPro"/>
</dbReference>
<dbReference type="GO" id="GO:0009055">
    <property type="term" value="F:electron transfer activity"/>
    <property type="evidence" value="ECO:0007669"/>
    <property type="project" value="InterPro"/>
</dbReference>
<proteinExistence type="predicted"/>
<feature type="domain" description="Cytochrome c" evidence="6">
    <location>
        <begin position="44"/>
        <end position="137"/>
    </location>
</feature>
<dbReference type="InterPro" id="IPR009056">
    <property type="entry name" value="Cyt_c-like_dom"/>
</dbReference>
<evidence type="ECO:0000256" key="3">
    <source>
        <dbReference type="ARBA" id="ARBA00023004"/>
    </source>
</evidence>
<dbReference type="OrthoDB" id="5295318at2"/>
<keyword evidence="3 4" id="KW-0408">Iron</keyword>
<dbReference type="InterPro" id="IPR036909">
    <property type="entry name" value="Cyt_c-like_dom_sf"/>
</dbReference>
<gene>
    <name evidence="7" type="ORF">SCD_n00473</name>
</gene>
<evidence type="ECO:0000256" key="5">
    <source>
        <dbReference type="SAM" id="SignalP"/>
    </source>
</evidence>
<evidence type="ECO:0000259" key="6">
    <source>
        <dbReference type="PROSITE" id="PS51007"/>
    </source>
</evidence>
<keyword evidence="5" id="KW-0732">Signal</keyword>
<feature type="signal peptide" evidence="5">
    <location>
        <begin position="1"/>
        <end position="21"/>
    </location>
</feature>
<dbReference type="GO" id="GO:0046872">
    <property type="term" value="F:metal ion binding"/>
    <property type="evidence" value="ECO:0007669"/>
    <property type="project" value="UniProtKB-KW"/>
</dbReference>
<dbReference type="HOGENOM" id="CLU_146035_0_0_4"/>
<dbReference type="SUPFAM" id="SSF46626">
    <property type="entry name" value="Cytochrome c"/>
    <property type="match status" value="1"/>
</dbReference>
<keyword evidence="1 4" id="KW-0349">Heme</keyword>
<dbReference type="STRING" id="1163617.SCD_n00473"/>
<dbReference type="InterPro" id="IPR015170">
    <property type="entry name" value="DUF1924_SHP"/>
</dbReference>
<dbReference type="AlphaFoldDB" id="S6AET3"/>
<dbReference type="eggNOG" id="COG2010">
    <property type="taxonomic scope" value="Bacteria"/>
</dbReference>
<accession>S6AET3</accession>
<dbReference type="RefSeq" id="WP_009206733.1">
    <property type="nucleotide sequence ID" value="NC_022357.1"/>
</dbReference>
<evidence type="ECO:0000313" key="8">
    <source>
        <dbReference type="Proteomes" id="UP000015559"/>
    </source>
</evidence>
<dbReference type="KEGG" id="sdr:SCD_n00473"/>
<keyword evidence="8" id="KW-1185">Reference proteome</keyword>
<evidence type="ECO:0000256" key="4">
    <source>
        <dbReference type="PROSITE-ProRule" id="PRU00433"/>
    </source>
</evidence>